<feature type="transmembrane region" description="Helical" evidence="1">
    <location>
        <begin position="173"/>
        <end position="195"/>
    </location>
</feature>
<dbReference type="GO" id="GO:0016020">
    <property type="term" value="C:membrane"/>
    <property type="evidence" value="ECO:0007669"/>
    <property type="project" value="UniProtKB-UniRule"/>
</dbReference>
<keyword evidence="4" id="KW-1185">Reference proteome</keyword>
<proteinExistence type="predicted"/>
<keyword evidence="1" id="KW-1133">Transmembrane helix</keyword>
<evidence type="ECO:0000256" key="1">
    <source>
        <dbReference type="PROSITE-ProRule" id="PRU00244"/>
    </source>
</evidence>
<feature type="domain" description="MHYT" evidence="2">
    <location>
        <begin position="4"/>
        <end position="194"/>
    </location>
</feature>
<dbReference type="OrthoDB" id="3763366at2"/>
<reference evidence="4" key="1">
    <citation type="submission" date="2017-02" db="EMBL/GenBank/DDBJ databases">
        <authorList>
            <person name="Daims H."/>
        </authorList>
    </citation>
    <scope>NUCLEOTIDE SEQUENCE [LARGE SCALE GENOMIC DNA]</scope>
</reference>
<feature type="transmembrane region" description="Helical" evidence="1">
    <location>
        <begin position="6"/>
        <end position="27"/>
    </location>
</feature>
<gene>
    <name evidence="3" type="ORF">CRENPOLYSF1_190079</name>
</gene>
<keyword evidence="1" id="KW-0472">Membrane</keyword>
<organism evidence="3 4">
    <name type="scientific">Crenothrix polyspora</name>
    <dbReference type="NCBI Taxonomy" id="360316"/>
    <lineage>
        <taxon>Bacteria</taxon>
        <taxon>Pseudomonadati</taxon>
        <taxon>Pseudomonadota</taxon>
        <taxon>Gammaproteobacteria</taxon>
        <taxon>Methylococcales</taxon>
        <taxon>Crenotrichaceae</taxon>
        <taxon>Crenothrix</taxon>
    </lineage>
</organism>
<dbReference type="Pfam" id="PF03707">
    <property type="entry name" value="MHYT"/>
    <property type="match status" value="2"/>
</dbReference>
<name>A0A1R4H5G4_9GAMM</name>
<dbReference type="PROSITE" id="PS50924">
    <property type="entry name" value="MHYT"/>
    <property type="match status" value="1"/>
</dbReference>
<dbReference type="RefSeq" id="WP_087142949.1">
    <property type="nucleotide sequence ID" value="NZ_FUKI01000092.1"/>
</dbReference>
<feature type="transmembrane region" description="Helical" evidence="1">
    <location>
        <begin position="137"/>
        <end position="161"/>
    </location>
</feature>
<dbReference type="InterPro" id="IPR005330">
    <property type="entry name" value="MHYT_dom"/>
</dbReference>
<feature type="transmembrane region" description="Helical" evidence="1">
    <location>
        <begin position="77"/>
        <end position="99"/>
    </location>
</feature>
<keyword evidence="1" id="KW-0812">Transmembrane</keyword>
<evidence type="ECO:0000313" key="3">
    <source>
        <dbReference type="EMBL" id="SJM91429.1"/>
    </source>
</evidence>
<feature type="transmembrane region" description="Helical" evidence="1">
    <location>
        <begin position="106"/>
        <end position="125"/>
    </location>
</feature>
<sequence>MAHYDLNLVILSFIVTVVGAFIALIVMRDALLRPSDSRRGLIALAALCLGGVAIWSMHFMGILAFDRDGVAISYNLWLTAFSFYIGVGAVYVGLTIIAIDEFKIGAVISTGILVGIGVAGMYYSSLLSMQIQADAHWNWGVAALSLLIAITACIIALWLAVHVSRVWQMLIGAMLLGGVVCAMHYTVMAAVEFVYNPALPAVNAINVTALVFSLSIATLDMLVVVLAIAQSVSEANQRKFSAL</sequence>
<evidence type="ECO:0000259" key="2">
    <source>
        <dbReference type="PROSITE" id="PS50924"/>
    </source>
</evidence>
<dbReference type="PANTHER" id="PTHR35152">
    <property type="entry name" value="DOMAIN SIGNALLING PROTEIN, PUTATIVE (AFU_ORTHOLOGUE AFUA_5G11310)-RELATED"/>
    <property type="match status" value="1"/>
</dbReference>
<dbReference type="PANTHER" id="PTHR35152:SF1">
    <property type="entry name" value="DOMAIN SIGNALLING PROTEIN, PUTATIVE (AFU_ORTHOLOGUE AFUA_5G11310)-RELATED"/>
    <property type="match status" value="1"/>
</dbReference>
<dbReference type="EMBL" id="FUKI01000092">
    <property type="protein sequence ID" value="SJM91429.1"/>
    <property type="molecule type" value="Genomic_DNA"/>
</dbReference>
<protein>
    <submittedName>
        <fullName evidence="3">Putative MHYT</fullName>
    </submittedName>
</protein>
<dbReference type="AlphaFoldDB" id="A0A1R4H5G4"/>
<dbReference type="Proteomes" id="UP000195667">
    <property type="component" value="Unassembled WGS sequence"/>
</dbReference>
<evidence type="ECO:0000313" key="4">
    <source>
        <dbReference type="Proteomes" id="UP000195667"/>
    </source>
</evidence>
<feature type="transmembrane region" description="Helical" evidence="1">
    <location>
        <begin position="39"/>
        <end position="65"/>
    </location>
</feature>
<feature type="transmembrane region" description="Helical" evidence="1">
    <location>
        <begin position="207"/>
        <end position="229"/>
    </location>
</feature>
<accession>A0A1R4H5G4</accession>